<reference evidence="8" key="1">
    <citation type="submission" date="2020-07" db="EMBL/GenBank/DDBJ databases">
        <authorList>
            <person name="Pettersson B.M.F."/>
            <person name="Behra P.R.K."/>
            <person name="Ramesh M."/>
            <person name="Das S."/>
            <person name="Dasgupta S."/>
            <person name="Kirsebom L.A."/>
        </authorList>
    </citation>
    <scope>NUCLEOTIDE SEQUENCE</scope>
    <source>
        <strain evidence="8">DSM 44838</strain>
    </source>
</reference>
<feature type="transmembrane region" description="Helical" evidence="7">
    <location>
        <begin position="66"/>
        <end position="87"/>
    </location>
</feature>
<keyword evidence="5 7" id="KW-0472">Membrane</keyword>
<feature type="transmembrane region" description="Helical" evidence="7">
    <location>
        <begin position="259"/>
        <end position="279"/>
    </location>
</feature>
<dbReference type="PANTHER" id="PTHR45649">
    <property type="entry name" value="AMINO-ACID PERMEASE BAT1"/>
    <property type="match status" value="1"/>
</dbReference>
<dbReference type="PANTHER" id="PTHR45649:SF26">
    <property type="entry name" value="OS04G0435100 PROTEIN"/>
    <property type="match status" value="1"/>
</dbReference>
<evidence type="ECO:0000256" key="4">
    <source>
        <dbReference type="ARBA" id="ARBA00022989"/>
    </source>
</evidence>
<feature type="transmembrane region" description="Helical" evidence="7">
    <location>
        <begin position="427"/>
        <end position="447"/>
    </location>
</feature>
<dbReference type="GO" id="GO:0022857">
    <property type="term" value="F:transmembrane transporter activity"/>
    <property type="evidence" value="ECO:0007669"/>
    <property type="project" value="InterPro"/>
</dbReference>
<feature type="transmembrane region" description="Helical" evidence="7">
    <location>
        <begin position="180"/>
        <end position="200"/>
    </location>
</feature>
<evidence type="ECO:0000256" key="5">
    <source>
        <dbReference type="ARBA" id="ARBA00023136"/>
    </source>
</evidence>
<keyword evidence="2" id="KW-0813">Transport</keyword>
<dbReference type="PIRSF" id="PIRSF006060">
    <property type="entry name" value="AA_transporter"/>
    <property type="match status" value="1"/>
</dbReference>
<comment type="subcellular location">
    <subcellularLocation>
        <location evidence="1">Membrane</location>
        <topology evidence="1">Multi-pass membrane protein</topology>
    </subcellularLocation>
</comment>
<dbReference type="EMBL" id="JACKVK010000008">
    <property type="protein sequence ID" value="MCV7421707.1"/>
    <property type="molecule type" value="Genomic_DNA"/>
</dbReference>
<dbReference type="AlphaFoldDB" id="A0A9X2YLR9"/>
<gene>
    <name evidence="8" type="ORF">H7K45_14255</name>
</gene>
<feature type="transmembrane region" description="Helical" evidence="7">
    <location>
        <begin position="360"/>
        <end position="381"/>
    </location>
</feature>
<accession>A0A9X2YLR9</accession>
<sequence>MTTPHGGGKSLTGDDAHLRVLGYEGDFDRKIGLWSNFALGFLYLSPLVGVLSMFTQALTTAGPPSILWLVIAMGGQLLVAMTFGEIVSQFPIAGGLYQWARRLWNGQYAWIMSWIYIAGVIIGCTTTAMFSADFVLALIRSDSNISSTPLERLIVATVVILICLALNSTGSKTLATIAKVGLAAELAGIIVVGVYLLIFARKNDFSVLFQTFGTGGEGGYLGAFVTAAIVGLVLFYGFEACGEVAEETPNPARSIPRSMMLTVVLGGVAALFAFVGYILAAPNLQQIVDGEVANPITAILTATFGVVGTKVFLVIALTSFLACVMGQQAAGSRLIFSFARDDMFPGSAIFKKISAKKVPFNALLIVTAVPLVLFVLLYFMPDALFRVAAFQILAGYFAFQMVVVASLRAKAKGWKPGGPWTLGKWGWPVNIGALVYGVLSMIVLARPNGDTSLPFFDRWIALIGFLIVAGVGLVYMVVAKPYRHSSAPEGDAVEIADILRDHRAKHDTAQAAEQVPLAEPSRQATAVE</sequence>
<evidence type="ECO:0000256" key="6">
    <source>
        <dbReference type="SAM" id="MobiDB-lite"/>
    </source>
</evidence>
<feature type="transmembrane region" description="Helical" evidence="7">
    <location>
        <begin position="108"/>
        <end position="130"/>
    </location>
</feature>
<name>A0A9X2YLR9_9MYCO</name>
<feature type="region of interest" description="Disordered" evidence="6">
    <location>
        <begin position="509"/>
        <end position="528"/>
    </location>
</feature>
<dbReference type="InterPro" id="IPR002293">
    <property type="entry name" value="AA/rel_permease1"/>
</dbReference>
<reference evidence="8" key="2">
    <citation type="journal article" date="2022" name="BMC Genomics">
        <title>Comparative genome analysis of mycobacteria focusing on tRNA and non-coding RNA.</title>
        <authorList>
            <person name="Behra P.R.K."/>
            <person name="Pettersson B.M.F."/>
            <person name="Ramesh M."/>
            <person name="Das S."/>
            <person name="Dasgupta S."/>
            <person name="Kirsebom L.A."/>
        </authorList>
    </citation>
    <scope>NUCLEOTIDE SEQUENCE</scope>
    <source>
        <strain evidence="8">DSM 44838</strain>
    </source>
</reference>
<feature type="transmembrane region" description="Helical" evidence="7">
    <location>
        <begin position="299"/>
        <end position="324"/>
    </location>
</feature>
<evidence type="ECO:0000313" key="9">
    <source>
        <dbReference type="Proteomes" id="UP001141629"/>
    </source>
</evidence>
<feature type="transmembrane region" description="Helical" evidence="7">
    <location>
        <begin position="459"/>
        <end position="478"/>
    </location>
</feature>
<dbReference type="GO" id="GO:0016020">
    <property type="term" value="C:membrane"/>
    <property type="evidence" value="ECO:0007669"/>
    <property type="project" value="UniProtKB-SubCell"/>
</dbReference>
<keyword evidence="3 7" id="KW-0812">Transmembrane</keyword>
<protein>
    <submittedName>
        <fullName evidence="8">Amino acid permease</fullName>
    </submittedName>
</protein>
<dbReference type="Gene3D" id="1.20.1740.10">
    <property type="entry name" value="Amino acid/polyamine transporter I"/>
    <property type="match status" value="1"/>
</dbReference>
<evidence type="ECO:0000256" key="3">
    <source>
        <dbReference type="ARBA" id="ARBA00022692"/>
    </source>
</evidence>
<keyword evidence="4 7" id="KW-1133">Transmembrane helix</keyword>
<feature type="transmembrane region" description="Helical" evidence="7">
    <location>
        <begin position="220"/>
        <end position="238"/>
    </location>
</feature>
<organism evidence="8 9">
    <name type="scientific">Mycobacterium yunnanensis</name>
    <dbReference type="NCBI Taxonomy" id="368477"/>
    <lineage>
        <taxon>Bacteria</taxon>
        <taxon>Bacillati</taxon>
        <taxon>Actinomycetota</taxon>
        <taxon>Actinomycetes</taxon>
        <taxon>Mycobacteriales</taxon>
        <taxon>Mycobacteriaceae</taxon>
        <taxon>Mycobacterium</taxon>
    </lineage>
</organism>
<proteinExistence type="predicted"/>
<evidence type="ECO:0000313" key="8">
    <source>
        <dbReference type="EMBL" id="MCV7421707.1"/>
    </source>
</evidence>
<feature type="transmembrane region" description="Helical" evidence="7">
    <location>
        <begin position="33"/>
        <end position="54"/>
    </location>
</feature>
<evidence type="ECO:0000256" key="7">
    <source>
        <dbReference type="SAM" id="Phobius"/>
    </source>
</evidence>
<dbReference type="RefSeq" id="WP_263996463.1">
    <property type="nucleotide sequence ID" value="NZ_JACKVK010000008.1"/>
</dbReference>
<feature type="transmembrane region" description="Helical" evidence="7">
    <location>
        <begin position="150"/>
        <end position="168"/>
    </location>
</feature>
<evidence type="ECO:0000256" key="1">
    <source>
        <dbReference type="ARBA" id="ARBA00004141"/>
    </source>
</evidence>
<evidence type="ECO:0000256" key="2">
    <source>
        <dbReference type="ARBA" id="ARBA00022448"/>
    </source>
</evidence>
<keyword evidence="9" id="KW-1185">Reference proteome</keyword>
<feature type="transmembrane region" description="Helical" evidence="7">
    <location>
        <begin position="387"/>
        <end position="407"/>
    </location>
</feature>
<dbReference type="Proteomes" id="UP001141629">
    <property type="component" value="Unassembled WGS sequence"/>
</dbReference>
<dbReference type="Pfam" id="PF13520">
    <property type="entry name" value="AA_permease_2"/>
    <property type="match status" value="1"/>
</dbReference>
<comment type="caution">
    <text evidence="8">The sequence shown here is derived from an EMBL/GenBank/DDBJ whole genome shotgun (WGS) entry which is preliminary data.</text>
</comment>